<feature type="transmembrane region" description="Helical" evidence="5">
    <location>
        <begin position="269"/>
        <end position="287"/>
    </location>
</feature>
<keyword evidence="8" id="KW-1185">Reference proteome</keyword>
<organism evidence="7 8">
    <name type="scientific">Albidovulum litorale</name>
    <dbReference type="NCBI Taxonomy" id="2984134"/>
    <lineage>
        <taxon>Bacteria</taxon>
        <taxon>Pseudomonadati</taxon>
        <taxon>Pseudomonadota</taxon>
        <taxon>Alphaproteobacteria</taxon>
        <taxon>Rhodobacterales</taxon>
        <taxon>Paracoccaceae</taxon>
        <taxon>Albidovulum</taxon>
    </lineage>
</organism>
<feature type="transmembrane region" description="Helical" evidence="5">
    <location>
        <begin position="137"/>
        <end position="157"/>
    </location>
</feature>
<dbReference type="Proteomes" id="UP001652564">
    <property type="component" value="Unassembled WGS sequence"/>
</dbReference>
<dbReference type="InterPro" id="IPR036259">
    <property type="entry name" value="MFS_trans_sf"/>
</dbReference>
<feature type="transmembrane region" description="Helical" evidence="5">
    <location>
        <begin position="12"/>
        <end position="31"/>
    </location>
</feature>
<keyword evidence="2 5" id="KW-0812">Transmembrane</keyword>
<feature type="transmembrane region" description="Helical" evidence="5">
    <location>
        <begin position="43"/>
        <end position="63"/>
    </location>
</feature>
<name>A0ABT2ZNQ6_9RHOB</name>
<dbReference type="InterPro" id="IPR020846">
    <property type="entry name" value="MFS_dom"/>
</dbReference>
<feature type="transmembrane region" description="Helical" evidence="5">
    <location>
        <begin position="200"/>
        <end position="220"/>
    </location>
</feature>
<feature type="transmembrane region" description="Helical" evidence="5">
    <location>
        <begin position="163"/>
        <end position="179"/>
    </location>
</feature>
<evidence type="ECO:0000313" key="8">
    <source>
        <dbReference type="Proteomes" id="UP001652564"/>
    </source>
</evidence>
<dbReference type="EMBL" id="JAOWKZ010000002">
    <property type="protein sequence ID" value="MCV2872774.1"/>
    <property type="molecule type" value="Genomic_DNA"/>
</dbReference>
<evidence type="ECO:0000256" key="2">
    <source>
        <dbReference type="ARBA" id="ARBA00022692"/>
    </source>
</evidence>
<dbReference type="RefSeq" id="WP_263739952.1">
    <property type="nucleotide sequence ID" value="NZ_JAOWKZ010000002.1"/>
</dbReference>
<feature type="transmembrane region" description="Helical" evidence="5">
    <location>
        <begin position="96"/>
        <end position="116"/>
    </location>
</feature>
<dbReference type="Pfam" id="PF07690">
    <property type="entry name" value="MFS_1"/>
    <property type="match status" value="1"/>
</dbReference>
<feature type="domain" description="Major facilitator superfamily (MFS) profile" evidence="6">
    <location>
        <begin position="202"/>
        <end position="381"/>
    </location>
</feature>
<feature type="transmembrane region" description="Helical" evidence="5">
    <location>
        <begin position="355"/>
        <end position="376"/>
    </location>
</feature>
<feature type="transmembrane region" description="Helical" evidence="5">
    <location>
        <begin position="293"/>
        <end position="315"/>
    </location>
</feature>
<evidence type="ECO:0000256" key="4">
    <source>
        <dbReference type="ARBA" id="ARBA00023136"/>
    </source>
</evidence>
<dbReference type="InterPro" id="IPR011701">
    <property type="entry name" value="MFS"/>
</dbReference>
<evidence type="ECO:0000256" key="1">
    <source>
        <dbReference type="ARBA" id="ARBA00004141"/>
    </source>
</evidence>
<comment type="caution">
    <text evidence="7">The sequence shown here is derived from an EMBL/GenBank/DDBJ whole genome shotgun (WGS) entry which is preliminary data.</text>
</comment>
<reference evidence="7 8" key="1">
    <citation type="submission" date="2022-10" db="EMBL/GenBank/DDBJ databases">
        <title>Defluviimonas sp. nov., isolated from ocean surface sediments.</title>
        <authorList>
            <person name="He W."/>
            <person name="Wang L."/>
            <person name="Zhang D.-F."/>
        </authorList>
    </citation>
    <scope>NUCLEOTIDE SEQUENCE [LARGE SCALE GENOMIC DNA]</scope>
    <source>
        <strain evidence="7 8">WL0050</strain>
    </source>
</reference>
<comment type="subcellular location">
    <subcellularLocation>
        <location evidence="1">Membrane</location>
        <topology evidence="1">Multi-pass membrane protein</topology>
    </subcellularLocation>
</comment>
<dbReference type="InterPro" id="IPR051788">
    <property type="entry name" value="MFS_Transporter"/>
</dbReference>
<evidence type="ECO:0000256" key="3">
    <source>
        <dbReference type="ARBA" id="ARBA00022989"/>
    </source>
</evidence>
<dbReference type="PANTHER" id="PTHR23514">
    <property type="entry name" value="BYPASS OF STOP CODON PROTEIN 6"/>
    <property type="match status" value="1"/>
</dbReference>
<dbReference type="PANTHER" id="PTHR23514:SF13">
    <property type="entry name" value="INNER MEMBRANE PROTEIN YBJJ"/>
    <property type="match status" value="1"/>
</dbReference>
<evidence type="ECO:0000313" key="7">
    <source>
        <dbReference type="EMBL" id="MCV2872774.1"/>
    </source>
</evidence>
<evidence type="ECO:0000259" key="6">
    <source>
        <dbReference type="PROSITE" id="PS50850"/>
    </source>
</evidence>
<sequence>MSVGTVISVARAQHLALAAVGVFWGSFAALVPDIKSGIGAADAAFGLALMMAAAGGILAMALAPRIMGLLGRWGLPVAGTLLATAMLAPLWPRGVLGFGCAMAVIGASVSLLDIGANMRLSVLEDRHRLHLMNFSHAMFSLAFAATALAVSIARKAGYGPVDVLPWSAAAGLLLAVLMYESQNWRDADPAPDGADGRTPWVPILLVAAVLTASFISENATETWSALHIERTLGGPPGEGGFGPAAFGLMMGIGRLLGQVAAHRLGEIRLVFWSAVAGIAGAVVLVIAPTPTIGVLGVGLLGLGVAVVVPSANSILGRLVRPDQRGHAISRAWMIGFSAFFVGPAMMGAVAEVAGLRFAFAILAIVMATILPCVLALRRRGG</sequence>
<evidence type="ECO:0000256" key="5">
    <source>
        <dbReference type="SAM" id="Phobius"/>
    </source>
</evidence>
<proteinExistence type="predicted"/>
<dbReference type="SUPFAM" id="SSF103473">
    <property type="entry name" value="MFS general substrate transporter"/>
    <property type="match status" value="1"/>
</dbReference>
<keyword evidence="4 5" id="KW-0472">Membrane</keyword>
<feature type="transmembrane region" description="Helical" evidence="5">
    <location>
        <begin position="327"/>
        <end position="349"/>
    </location>
</feature>
<keyword evidence="3 5" id="KW-1133">Transmembrane helix</keyword>
<feature type="transmembrane region" description="Helical" evidence="5">
    <location>
        <begin position="70"/>
        <end position="90"/>
    </location>
</feature>
<accession>A0ABT2ZNQ6</accession>
<gene>
    <name evidence="7" type="ORF">OEZ71_10760</name>
</gene>
<dbReference type="Gene3D" id="1.20.1250.20">
    <property type="entry name" value="MFS general substrate transporter like domains"/>
    <property type="match status" value="1"/>
</dbReference>
<protein>
    <submittedName>
        <fullName evidence="7">MFS transporter</fullName>
    </submittedName>
</protein>
<dbReference type="PROSITE" id="PS50850">
    <property type="entry name" value="MFS"/>
    <property type="match status" value="1"/>
</dbReference>
<feature type="transmembrane region" description="Helical" evidence="5">
    <location>
        <begin position="240"/>
        <end position="257"/>
    </location>
</feature>